<feature type="region of interest" description="Disordered" evidence="1">
    <location>
        <begin position="440"/>
        <end position="472"/>
    </location>
</feature>
<dbReference type="AlphaFoldDB" id="A0AAN9T350"/>
<dbReference type="GO" id="GO:0006368">
    <property type="term" value="P:transcription elongation by RNA polymerase II"/>
    <property type="evidence" value="ECO:0007669"/>
    <property type="project" value="InterPro"/>
</dbReference>
<keyword evidence="3" id="KW-1185">Reference proteome</keyword>
<dbReference type="GO" id="GO:0032968">
    <property type="term" value="P:positive regulation of transcription elongation by RNA polymerase II"/>
    <property type="evidence" value="ECO:0007669"/>
    <property type="project" value="TreeGrafter"/>
</dbReference>
<evidence type="ECO:0000313" key="3">
    <source>
        <dbReference type="Proteomes" id="UP001386955"/>
    </source>
</evidence>
<sequence length="619" mass="71779">MGGEEKRHQMMQNLFGDQSEEEEELDVDSEHESNPQLNYPSDEGEGVQEGEGEVEGQGEVEVDIESDGERESEGEREQSEEVEVVEREESEGRDSDSDAKDDGYTSKRREDVVESGSERSEENQYPHHDDGEEEVDEARSPSGSPRDEKDETHDLHSAPEIRDVFGDFDDDEEEEMGYAVQQDIGQDSNRYPVEEEGSYGKNLRPEDILADEDHQYESEEENIEIKTKEKPLGPPLELEIPLRPPPALPAKMNMIKVSNIMGVDPKPFDPKTYVEEDTIVTDDSENRKRIRLENNIVRWRTTRNRDGTTSYESNARFVRWSDGSLQLLIGNEVLDISVQDAQHDQAHLFLRHGKGILQSQGRLLRKMRFMPSSLSSNSHRLLTALVDSRHKKVYKVKNCITDIDPEREKEEKEKAESQNIRANVLLNRKREKVSKKYTPAVDRRRQLSPGFLEDALDEEDETDYYDSRRSQRRFEDDLEAEARAEKRIMNVKKGPKDIPRKSSFPPAKSSRNPMGYQDDEREESEYETEEEDERPPSRKRDEDTEPEYEDEEEEEERYEEAEQVNDASDEEEEEEPKQRSKEFRGNAKRKGGFESDEDSPPRKTTTHRRMAVVYDSDDE</sequence>
<feature type="region of interest" description="Disordered" evidence="1">
    <location>
        <begin position="485"/>
        <end position="619"/>
    </location>
</feature>
<dbReference type="InterPro" id="IPR007149">
    <property type="entry name" value="Leo1"/>
</dbReference>
<feature type="compositionally biased region" description="Acidic residues" evidence="1">
    <location>
        <begin position="454"/>
        <end position="464"/>
    </location>
</feature>
<evidence type="ECO:0000313" key="2">
    <source>
        <dbReference type="EMBL" id="KAK7411352.1"/>
    </source>
</evidence>
<proteinExistence type="predicted"/>
<dbReference type="GO" id="GO:0016593">
    <property type="term" value="C:Cdc73/Paf1 complex"/>
    <property type="evidence" value="ECO:0007669"/>
    <property type="project" value="InterPro"/>
</dbReference>
<dbReference type="Proteomes" id="UP001386955">
    <property type="component" value="Unassembled WGS sequence"/>
</dbReference>
<feature type="compositionally biased region" description="Acidic residues" evidence="1">
    <location>
        <begin position="166"/>
        <end position="176"/>
    </location>
</feature>
<organism evidence="2 3">
    <name type="scientific">Psophocarpus tetragonolobus</name>
    <name type="common">Winged bean</name>
    <name type="synonym">Dolichos tetragonolobus</name>
    <dbReference type="NCBI Taxonomy" id="3891"/>
    <lineage>
        <taxon>Eukaryota</taxon>
        <taxon>Viridiplantae</taxon>
        <taxon>Streptophyta</taxon>
        <taxon>Embryophyta</taxon>
        <taxon>Tracheophyta</taxon>
        <taxon>Spermatophyta</taxon>
        <taxon>Magnoliopsida</taxon>
        <taxon>eudicotyledons</taxon>
        <taxon>Gunneridae</taxon>
        <taxon>Pentapetalae</taxon>
        <taxon>rosids</taxon>
        <taxon>fabids</taxon>
        <taxon>Fabales</taxon>
        <taxon>Fabaceae</taxon>
        <taxon>Papilionoideae</taxon>
        <taxon>50 kb inversion clade</taxon>
        <taxon>NPAAA clade</taxon>
        <taxon>indigoferoid/millettioid clade</taxon>
        <taxon>Phaseoleae</taxon>
        <taxon>Psophocarpus</taxon>
    </lineage>
</organism>
<feature type="compositionally biased region" description="Acidic residues" evidence="1">
    <location>
        <begin position="42"/>
        <end position="66"/>
    </location>
</feature>
<name>A0AAN9T350_PSOTE</name>
<protein>
    <recommendedName>
        <fullName evidence="4">Protein LEO1 homolog</fullName>
    </recommendedName>
</protein>
<dbReference type="Pfam" id="PF04004">
    <property type="entry name" value="Leo1"/>
    <property type="match status" value="1"/>
</dbReference>
<dbReference type="PANTHER" id="PTHR23146:SF0">
    <property type="entry name" value="RNA POLYMERASE-ASSOCIATED PROTEIN LEO1"/>
    <property type="match status" value="1"/>
</dbReference>
<feature type="compositionally biased region" description="Acidic residues" evidence="1">
    <location>
        <begin position="18"/>
        <end position="27"/>
    </location>
</feature>
<feature type="compositionally biased region" description="Acidic residues" evidence="1">
    <location>
        <begin position="517"/>
        <end position="533"/>
    </location>
</feature>
<feature type="compositionally biased region" description="Basic and acidic residues" evidence="1">
    <location>
        <begin position="485"/>
        <end position="500"/>
    </location>
</feature>
<feature type="compositionally biased region" description="Acidic residues" evidence="1">
    <location>
        <begin position="543"/>
        <end position="575"/>
    </location>
</feature>
<accession>A0AAN9T350</accession>
<dbReference type="GO" id="GO:1990269">
    <property type="term" value="F:RNA polymerase II C-terminal domain phosphoserine binding"/>
    <property type="evidence" value="ECO:0007669"/>
    <property type="project" value="TreeGrafter"/>
</dbReference>
<evidence type="ECO:0000256" key="1">
    <source>
        <dbReference type="SAM" id="MobiDB-lite"/>
    </source>
</evidence>
<evidence type="ECO:0008006" key="4">
    <source>
        <dbReference type="Google" id="ProtNLM"/>
    </source>
</evidence>
<comment type="caution">
    <text evidence="2">The sequence shown here is derived from an EMBL/GenBank/DDBJ whole genome shotgun (WGS) entry which is preliminary data.</text>
</comment>
<feature type="compositionally biased region" description="Basic and acidic residues" evidence="1">
    <location>
        <begin position="576"/>
        <end position="585"/>
    </location>
</feature>
<dbReference type="PANTHER" id="PTHR23146">
    <property type="entry name" value="LEO1 PROTEIN"/>
    <property type="match status" value="1"/>
</dbReference>
<gene>
    <name evidence="2" type="ORF">VNO78_02785</name>
</gene>
<reference evidence="2 3" key="1">
    <citation type="submission" date="2024-01" db="EMBL/GenBank/DDBJ databases">
        <title>The genomes of 5 underutilized Papilionoideae crops provide insights into root nodulation and disease resistanc.</title>
        <authorList>
            <person name="Jiang F."/>
        </authorList>
    </citation>
    <scope>NUCLEOTIDE SEQUENCE [LARGE SCALE GENOMIC DNA]</scope>
    <source>
        <strain evidence="2">DUOXIRENSHENG_FW03</strain>
        <tissue evidence="2">Leaves</tissue>
    </source>
</reference>
<dbReference type="EMBL" id="JAYMYS010000001">
    <property type="protein sequence ID" value="KAK7411352.1"/>
    <property type="molecule type" value="Genomic_DNA"/>
</dbReference>
<feature type="compositionally biased region" description="Basic and acidic residues" evidence="1">
    <location>
        <begin position="67"/>
        <end position="130"/>
    </location>
</feature>
<feature type="compositionally biased region" description="Basic and acidic residues" evidence="1">
    <location>
        <begin position="145"/>
        <end position="165"/>
    </location>
</feature>
<feature type="region of interest" description="Disordered" evidence="1">
    <location>
        <begin position="1"/>
        <end position="202"/>
    </location>
</feature>